<dbReference type="EMBL" id="VSRR010038844">
    <property type="protein sequence ID" value="MPC74396.1"/>
    <property type="molecule type" value="Genomic_DNA"/>
</dbReference>
<accession>A0A5B7HXE1</accession>
<evidence type="ECO:0000313" key="3">
    <source>
        <dbReference type="Proteomes" id="UP000324222"/>
    </source>
</evidence>
<proteinExistence type="predicted"/>
<organism evidence="2 3">
    <name type="scientific">Portunus trituberculatus</name>
    <name type="common">Swimming crab</name>
    <name type="synonym">Neptunus trituberculatus</name>
    <dbReference type="NCBI Taxonomy" id="210409"/>
    <lineage>
        <taxon>Eukaryota</taxon>
        <taxon>Metazoa</taxon>
        <taxon>Ecdysozoa</taxon>
        <taxon>Arthropoda</taxon>
        <taxon>Crustacea</taxon>
        <taxon>Multicrustacea</taxon>
        <taxon>Malacostraca</taxon>
        <taxon>Eumalacostraca</taxon>
        <taxon>Eucarida</taxon>
        <taxon>Decapoda</taxon>
        <taxon>Pleocyemata</taxon>
        <taxon>Brachyura</taxon>
        <taxon>Eubrachyura</taxon>
        <taxon>Portunoidea</taxon>
        <taxon>Portunidae</taxon>
        <taxon>Portuninae</taxon>
        <taxon>Portunus</taxon>
    </lineage>
</organism>
<dbReference type="Proteomes" id="UP000324222">
    <property type="component" value="Unassembled WGS sequence"/>
</dbReference>
<name>A0A5B7HXE1_PORTR</name>
<dbReference type="AlphaFoldDB" id="A0A5B7HXE1"/>
<keyword evidence="3" id="KW-1185">Reference proteome</keyword>
<evidence type="ECO:0000313" key="2">
    <source>
        <dbReference type="EMBL" id="MPC74396.1"/>
    </source>
</evidence>
<gene>
    <name evidence="2" type="ORF">E2C01_068754</name>
</gene>
<comment type="caution">
    <text evidence="2">The sequence shown here is derived from an EMBL/GenBank/DDBJ whole genome shotgun (WGS) entry which is preliminary data.</text>
</comment>
<reference evidence="2 3" key="1">
    <citation type="submission" date="2019-05" db="EMBL/GenBank/DDBJ databases">
        <title>Another draft genome of Portunus trituberculatus and its Hox gene families provides insights of decapod evolution.</title>
        <authorList>
            <person name="Jeong J.-H."/>
            <person name="Song I."/>
            <person name="Kim S."/>
            <person name="Choi T."/>
            <person name="Kim D."/>
            <person name="Ryu S."/>
            <person name="Kim W."/>
        </authorList>
    </citation>
    <scope>NUCLEOTIDE SEQUENCE [LARGE SCALE GENOMIC DNA]</scope>
    <source>
        <tissue evidence="2">Muscle</tissue>
    </source>
</reference>
<feature type="compositionally biased region" description="Polar residues" evidence="1">
    <location>
        <begin position="42"/>
        <end position="52"/>
    </location>
</feature>
<sequence>MFLHSSTVLLEKRLAGACNCSTNHRPALAPFRTLFTNHRPVPTSSSNLSTNHRPGRSVLHLPSSAPVCSAAYH</sequence>
<feature type="region of interest" description="Disordered" evidence="1">
    <location>
        <begin position="41"/>
        <end position="73"/>
    </location>
</feature>
<protein>
    <submittedName>
        <fullName evidence="2">Uncharacterized protein</fullName>
    </submittedName>
</protein>
<evidence type="ECO:0000256" key="1">
    <source>
        <dbReference type="SAM" id="MobiDB-lite"/>
    </source>
</evidence>